<sequence>MYIGDWALKRAQACGVCEKQCTKPEDMSCERHSSMARGCVVVEVTTTTSTEPLLPNRVSYARNLSHVDDKLRSFWSCLRWMCIDQFNTRHTMIIRTFLVEEQNIVKKVAKIQRAKEKQASKIPRQEKKPLVDEEP</sequence>
<dbReference type="EMBL" id="CP097508">
    <property type="protein sequence ID" value="URE10424.1"/>
    <property type="molecule type" value="Genomic_DNA"/>
</dbReference>
<protein>
    <submittedName>
        <fullName evidence="2">Uncharacterized protein</fullName>
    </submittedName>
</protein>
<evidence type="ECO:0000313" key="3">
    <source>
        <dbReference type="Proteomes" id="UP001055439"/>
    </source>
</evidence>
<reference evidence="2" key="1">
    <citation type="submission" date="2022-05" db="EMBL/GenBank/DDBJ databases">
        <title>The Musa troglodytarum L. genome provides insights into the mechanism of non-climacteric behaviour and enrichment of carotenoids.</title>
        <authorList>
            <person name="Wang J."/>
        </authorList>
    </citation>
    <scope>NUCLEOTIDE SEQUENCE</scope>
    <source>
        <tissue evidence="2">Leaf</tissue>
    </source>
</reference>
<organism evidence="2 3">
    <name type="scientific">Musa troglodytarum</name>
    <name type="common">fe'i banana</name>
    <dbReference type="NCBI Taxonomy" id="320322"/>
    <lineage>
        <taxon>Eukaryota</taxon>
        <taxon>Viridiplantae</taxon>
        <taxon>Streptophyta</taxon>
        <taxon>Embryophyta</taxon>
        <taxon>Tracheophyta</taxon>
        <taxon>Spermatophyta</taxon>
        <taxon>Magnoliopsida</taxon>
        <taxon>Liliopsida</taxon>
        <taxon>Zingiberales</taxon>
        <taxon>Musaceae</taxon>
        <taxon>Musa</taxon>
    </lineage>
</organism>
<evidence type="ECO:0000256" key="1">
    <source>
        <dbReference type="SAM" id="MobiDB-lite"/>
    </source>
</evidence>
<name>A0A9E7G8F5_9LILI</name>
<accession>A0A9E7G8F5</accession>
<dbReference type="Proteomes" id="UP001055439">
    <property type="component" value="Chromosome 6"/>
</dbReference>
<feature type="region of interest" description="Disordered" evidence="1">
    <location>
        <begin position="114"/>
        <end position="135"/>
    </location>
</feature>
<gene>
    <name evidence="2" type="ORF">MUK42_06088</name>
</gene>
<keyword evidence="3" id="KW-1185">Reference proteome</keyword>
<dbReference type="Gene3D" id="6.20.340.10">
    <property type="match status" value="1"/>
</dbReference>
<proteinExistence type="predicted"/>
<dbReference type="AlphaFoldDB" id="A0A9E7G8F5"/>
<evidence type="ECO:0000313" key="2">
    <source>
        <dbReference type="EMBL" id="URE10424.1"/>
    </source>
</evidence>
<dbReference type="InterPro" id="IPR038562">
    <property type="entry name" value="Ribosomal_eL34_C_sf"/>
</dbReference>